<keyword evidence="1" id="KW-1133">Transmembrane helix</keyword>
<accession>A0A6A2ZRN2</accession>
<dbReference type="EMBL" id="VEPZ02001107">
    <property type="protein sequence ID" value="KAE8694614.1"/>
    <property type="molecule type" value="Genomic_DNA"/>
</dbReference>
<organism evidence="2 3">
    <name type="scientific">Hibiscus syriacus</name>
    <name type="common">Rose of Sharon</name>
    <dbReference type="NCBI Taxonomy" id="106335"/>
    <lineage>
        <taxon>Eukaryota</taxon>
        <taxon>Viridiplantae</taxon>
        <taxon>Streptophyta</taxon>
        <taxon>Embryophyta</taxon>
        <taxon>Tracheophyta</taxon>
        <taxon>Spermatophyta</taxon>
        <taxon>Magnoliopsida</taxon>
        <taxon>eudicotyledons</taxon>
        <taxon>Gunneridae</taxon>
        <taxon>Pentapetalae</taxon>
        <taxon>rosids</taxon>
        <taxon>malvids</taxon>
        <taxon>Malvales</taxon>
        <taxon>Malvaceae</taxon>
        <taxon>Malvoideae</taxon>
        <taxon>Hibiscus</taxon>
    </lineage>
</organism>
<evidence type="ECO:0000256" key="1">
    <source>
        <dbReference type="SAM" id="Phobius"/>
    </source>
</evidence>
<comment type="caution">
    <text evidence="2">The sequence shown here is derived from an EMBL/GenBank/DDBJ whole genome shotgun (WGS) entry which is preliminary data.</text>
</comment>
<gene>
    <name evidence="2" type="ORF">F3Y22_tig00110777pilonHSYRG00106</name>
</gene>
<keyword evidence="3" id="KW-1185">Reference proteome</keyword>
<reference evidence="2" key="1">
    <citation type="submission" date="2019-09" db="EMBL/GenBank/DDBJ databases">
        <title>Draft genome information of white flower Hibiscus syriacus.</title>
        <authorList>
            <person name="Kim Y.-M."/>
        </authorList>
    </citation>
    <scope>NUCLEOTIDE SEQUENCE [LARGE SCALE GENOMIC DNA]</scope>
    <source>
        <strain evidence="2">YM2019G1</strain>
    </source>
</reference>
<dbReference type="Proteomes" id="UP000436088">
    <property type="component" value="Unassembled WGS sequence"/>
</dbReference>
<dbReference type="AlphaFoldDB" id="A0A6A2ZRN2"/>
<evidence type="ECO:0000313" key="2">
    <source>
        <dbReference type="EMBL" id="KAE8694614.1"/>
    </source>
</evidence>
<protein>
    <submittedName>
        <fullName evidence="2">Uncharacterized protein</fullName>
    </submittedName>
</protein>
<keyword evidence="1" id="KW-0472">Membrane</keyword>
<evidence type="ECO:0000313" key="3">
    <source>
        <dbReference type="Proteomes" id="UP000436088"/>
    </source>
</evidence>
<dbReference type="PANTHER" id="PTHR10811">
    <property type="entry name" value="FRINGE-RELATED"/>
    <property type="match status" value="1"/>
</dbReference>
<proteinExistence type="predicted"/>
<keyword evidence="1" id="KW-0812">Transmembrane</keyword>
<feature type="transmembrane region" description="Helical" evidence="1">
    <location>
        <begin position="37"/>
        <end position="57"/>
    </location>
</feature>
<sequence length="200" mass="22900">MKDSKKDSEMVWDQIPMRSSSGNTLVSGHPTRPIPKLMVLLIISVVFTYIVYTLSLLTTSAQRTMEDTPFTSMLHPNKTSFPSPPLVLNQKAVISPPNLGRRDVLEKQVVAMEMRPKPTQIQHVVFGIAASSKLWQQRKEYIKIWYKPDQMRGVVWLDDHVKYSADESKPFRRFESPATLRSSLTRTRRVTGRRCGKVKA</sequence>
<name>A0A6A2ZRN2_HIBSY</name>